<keyword evidence="4" id="KW-0551">Lipid droplet</keyword>
<evidence type="ECO:0000256" key="4">
    <source>
        <dbReference type="ARBA" id="ARBA00022677"/>
    </source>
</evidence>
<feature type="transmembrane region" description="Helical" evidence="9">
    <location>
        <begin position="88"/>
        <end position="121"/>
    </location>
</feature>
<evidence type="ECO:0000256" key="9">
    <source>
        <dbReference type="SAM" id="Phobius"/>
    </source>
</evidence>
<organism evidence="10 11">
    <name type="scientific">Zingiber officinale</name>
    <name type="common">Ginger</name>
    <name type="synonym">Amomum zingiber</name>
    <dbReference type="NCBI Taxonomy" id="94328"/>
    <lineage>
        <taxon>Eukaryota</taxon>
        <taxon>Viridiplantae</taxon>
        <taxon>Streptophyta</taxon>
        <taxon>Embryophyta</taxon>
        <taxon>Tracheophyta</taxon>
        <taxon>Spermatophyta</taxon>
        <taxon>Magnoliopsida</taxon>
        <taxon>Liliopsida</taxon>
        <taxon>Zingiberales</taxon>
        <taxon>Zingiberaceae</taxon>
        <taxon>Zingiber</taxon>
    </lineage>
</organism>
<dbReference type="OrthoDB" id="2016943at2759"/>
<keyword evidence="5 9" id="KW-0812">Transmembrane</keyword>
<dbReference type="GO" id="GO:0016020">
    <property type="term" value="C:membrane"/>
    <property type="evidence" value="ECO:0007669"/>
    <property type="project" value="UniProtKB-SubCell"/>
</dbReference>
<dbReference type="PANTHER" id="PTHR33203">
    <property type="entry name" value="OLEOSIN"/>
    <property type="match status" value="1"/>
</dbReference>
<dbReference type="GO" id="GO:0048608">
    <property type="term" value="P:reproductive structure development"/>
    <property type="evidence" value="ECO:0007669"/>
    <property type="project" value="UniProtKB-ARBA"/>
</dbReference>
<comment type="caution">
    <text evidence="10">The sequence shown here is derived from an EMBL/GenBank/DDBJ whole genome shotgun (WGS) entry which is preliminary data.</text>
</comment>
<evidence type="ECO:0000256" key="5">
    <source>
        <dbReference type="ARBA" id="ARBA00022692"/>
    </source>
</evidence>
<evidence type="ECO:0000313" key="11">
    <source>
        <dbReference type="Proteomes" id="UP000734854"/>
    </source>
</evidence>
<keyword evidence="7 9" id="KW-0472">Membrane</keyword>
<sequence>MAERQAAPTPASARPQRHWPSDDASGGPWQGLLLLIRQHAPPNSTRLLGLLTLVVSGGILLALAGITFTGFALAVVFVGPILLLTSPVWVPAAALVFGATAVVLSACGFGVAAVAGATWVYRYAIGRHPVGSDRVDYARSRIADTASHVKDYAREYGGYLKGRVKDAAPGA</sequence>
<proteinExistence type="inferred from homology"/>
<name>A0A8J5GAK6_ZINOF</name>
<keyword evidence="11" id="KW-1185">Reference proteome</keyword>
<evidence type="ECO:0000256" key="3">
    <source>
        <dbReference type="ARBA" id="ARBA00010858"/>
    </source>
</evidence>
<feature type="transmembrane region" description="Helical" evidence="9">
    <location>
        <begin position="47"/>
        <end position="76"/>
    </location>
</feature>
<protein>
    <recommendedName>
        <fullName evidence="12">Oleosin</fullName>
    </recommendedName>
</protein>
<gene>
    <name evidence="10" type="ORF">ZIOFF_035078</name>
</gene>
<dbReference type="PANTHER" id="PTHR33203:SF4">
    <property type="entry name" value="F27J15.22"/>
    <property type="match status" value="1"/>
</dbReference>
<feature type="region of interest" description="Disordered" evidence="8">
    <location>
        <begin position="1"/>
        <end position="25"/>
    </location>
</feature>
<dbReference type="GO" id="GO:0019915">
    <property type="term" value="P:lipid storage"/>
    <property type="evidence" value="ECO:0007669"/>
    <property type="project" value="TreeGrafter"/>
</dbReference>
<evidence type="ECO:0000256" key="8">
    <source>
        <dbReference type="SAM" id="MobiDB-lite"/>
    </source>
</evidence>
<comment type="similarity">
    <text evidence="3">Belongs to the oleosin family.</text>
</comment>
<dbReference type="GO" id="GO:0009791">
    <property type="term" value="P:post-embryonic development"/>
    <property type="evidence" value="ECO:0007669"/>
    <property type="project" value="UniProtKB-ARBA"/>
</dbReference>
<dbReference type="Proteomes" id="UP000734854">
    <property type="component" value="Unassembled WGS sequence"/>
</dbReference>
<dbReference type="GO" id="GO:0012511">
    <property type="term" value="C:monolayer-surrounded lipid storage body"/>
    <property type="evidence" value="ECO:0007669"/>
    <property type="project" value="InterPro"/>
</dbReference>
<evidence type="ECO:0000313" key="10">
    <source>
        <dbReference type="EMBL" id="KAG6502790.1"/>
    </source>
</evidence>
<evidence type="ECO:0000256" key="1">
    <source>
        <dbReference type="ARBA" id="ARBA00004141"/>
    </source>
</evidence>
<keyword evidence="6 9" id="KW-1133">Transmembrane helix</keyword>
<dbReference type="InterPro" id="IPR000136">
    <property type="entry name" value="Oleosin"/>
</dbReference>
<evidence type="ECO:0000256" key="2">
    <source>
        <dbReference type="ARBA" id="ARBA00004502"/>
    </source>
</evidence>
<accession>A0A8J5GAK6</accession>
<evidence type="ECO:0000256" key="7">
    <source>
        <dbReference type="ARBA" id="ARBA00023136"/>
    </source>
</evidence>
<evidence type="ECO:0008006" key="12">
    <source>
        <dbReference type="Google" id="ProtNLM"/>
    </source>
</evidence>
<evidence type="ECO:0000256" key="6">
    <source>
        <dbReference type="ARBA" id="ARBA00022989"/>
    </source>
</evidence>
<dbReference type="AlphaFoldDB" id="A0A8J5GAK6"/>
<reference evidence="10 11" key="1">
    <citation type="submission" date="2020-08" db="EMBL/GenBank/DDBJ databases">
        <title>Plant Genome Project.</title>
        <authorList>
            <person name="Zhang R.-G."/>
        </authorList>
    </citation>
    <scope>NUCLEOTIDE SEQUENCE [LARGE SCALE GENOMIC DNA]</scope>
    <source>
        <tissue evidence="10">Rhizome</tissue>
    </source>
</reference>
<dbReference type="EMBL" id="JACMSC010000010">
    <property type="protein sequence ID" value="KAG6502790.1"/>
    <property type="molecule type" value="Genomic_DNA"/>
</dbReference>
<comment type="subcellular location">
    <subcellularLocation>
        <location evidence="2">Lipid droplet</location>
    </subcellularLocation>
    <subcellularLocation>
        <location evidence="1">Membrane</location>
        <topology evidence="1">Multi-pass membrane protein</topology>
    </subcellularLocation>
</comment>
<dbReference type="Pfam" id="PF01277">
    <property type="entry name" value="Oleosin"/>
    <property type="match status" value="1"/>
</dbReference>